<dbReference type="Pfam" id="PF13927">
    <property type="entry name" value="Ig_3"/>
    <property type="match status" value="2"/>
</dbReference>
<dbReference type="SMART" id="SM00409">
    <property type="entry name" value="IG"/>
    <property type="match status" value="3"/>
</dbReference>
<evidence type="ECO:0000313" key="8">
    <source>
        <dbReference type="Proteomes" id="UP001642483"/>
    </source>
</evidence>
<comment type="caution">
    <text evidence="7">The sequence shown here is derived from an EMBL/GenBank/DDBJ whole genome shotgun (WGS) entry which is preliminary data.</text>
</comment>
<evidence type="ECO:0000256" key="5">
    <source>
        <dbReference type="SAM" id="SignalP"/>
    </source>
</evidence>
<accession>A0ABP0FFL6</accession>
<evidence type="ECO:0000256" key="4">
    <source>
        <dbReference type="ARBA" id="ARBA00023319"/>
    </source>
</evidence>
<feature type="domain" description="Ig-like" evidence="6">
    <location>
        <begin position="39"/>
        <end position="123"/>
    </location>
</feature>
<dbReference type="Gene3D" id="2.60.40.10">
    <property type="entry name" value="Immunoglobulins"/>
    <property type="match status" value="3"/>
</dbReference>
<dbReference type="Proteomes" id="UP001642483">
    <property type="component" value="Unassembled WGS sequence"/>
</dbReference>
<keyword evidence="1 5" id="KW-0732">Signal</keyword>
<feature type="signal peptide" evidence="5">
    <location>
        <begin position="1"/>
        <end position="25"/>
    </location>
</feature>
<keyword evidence="4" id="KW-0393">Immunoglobulin domain</keyword>
<proteinExistence type="predicted"/>
<dbReference type="Pfam" id="PF07686">
    <property type="entry name" value="V-set"/>
    <property type="match status" value="1"/>
</dbReference>
<feature type="domain" description="Ig-like" evidence="6">
    <location>
        <begin position="213"/>
        <end position="311"/>
    </location>
</feature>
<protein>
    <recommendedName>
        <fullName evidence="6">Ig-like domain-containing protein</fullName>
    </recommendedName>
</protein>
<gene>
    <name evidence="7" type="ORF">CVLEPA_LOCUS6898</name>
</gene>
<evidence type="ECO:0000259" key="6">
    <source>
        <dbReference type="PROSITE" id="PS50835"/>
    </source>
</evidence>
<feature type="chain" id="PRO_5047515757" description="Ig-like domain-containing protein" evidence="5">
    <location>
        <begin position="26"/>
        <end position="371"/>
    </location>
</feature>
<organism evidence="7 8">
    <name type="scientific">Clavelina lepadiformis</name>
    <name type="common">Light-bulb sea squirt</name>
    <name type="synonym">Ascidia lepadiformis</name>
    <dbReference type="NCBI Taxonomy" id="159417"/>
    <lineage>
        <taxon>Eukaryota</taxon>
        <taxon>Metazoa</taxon>
        <taxon>Chordata</taxon>
        <taxon>Tunicata</taxon>
        <taxon>Ascidiacea</taxon>
        <taxon>Aplousobranchia</taxon>
        <taxon>Clavelinidae</taxon>
        <taxon>Clavelina</taxon>
    </lineage>
</organism>
<evidence type="ECO:0000256" key="2">
    <source>
        <dbReference type="ARBA" id="ARBA00022737"/>
    </source>
</evidence>
<dbReference type="PANTHER" id="PTHR12231">
    <property type="entry name" value="CTX-RELATED TYPE I TRANSMEMBRANE PROTEIN"/>
    <property type="match status" value="1"/>
</dbReference>
<dbReference type="EMBL" id="CAWYQH010000046">
    <property type="protein sequence ID" value="CAK8677526.1"/>
    <property type="molecule type" value="Genomic_DNA"/>
</dbReference>
<dbReference type="InterPro" id="IPR003598">
    <property type="entry name" value="Ig_sub2"/>
</dbReference>
<dbReference type="SMART" id="SM00408">
    <property type="entry name" value="IGc2"/>
    <property type="match status" value="3"/>
</dbReference>
<dbReference type="InterPro" id="IPR036179">
    <property type="entry name" value="Ig-like_dom_sf"/>
</dbReference>
<keyword evidence="2" id="KW-0677">Repeat</keyword>
<dbReference type="InterPro" id="IPR003599">
    <property type="entry name" value="Ig_sub"/>
</dbReference>
<reference evidence="7 8" key="1">
    <citation type="submission" date="2024-02" db="EMBL/GenBank/DDBJ databases">
        <authorList>
            <person name="Daric V."/>
            <person name="Darras S."/>
        </authorList>
    </citation>
    <scope>NUCLEOTIDE SEQUENCE [LARGE SCALE GENOMIC DNA]</scope>
</reference>
<keyword evidence="8" id="KW-1185">Reference proteome</keyword>
<dbReference type="PANTHER" id="PTHR12231:SF218">
    <property type="entry name" value="MICROFIBRILLAR-ASSOCIATED PROTEIN 3-LIKE"/>
    <property type="match status" value="1"/>
</dbReference>
<name>A0ABP0FFL6_CLALP</name>
<dbReference type="PROSITE" id="PS50835">
    <property type="entry name" value="IG_LIKE"/>
    <property type="match status" value="3"/>
</dbReference>
<keyword evidence="3" id="KW-1015">Disulfide bond</keyword>
<sequence length="371" mass="41483">MDVGITFQYLLKFFAFHCIATGAKGIDFIKPVKNISSPEGQDVVIRCDIPFKLGGQKSWTYETSVLFANTDKLLNEPRLSLLADSPSEYSMKLENLKVEDEGQYTCTIYRNGTRSSTMYLTVTVPPRIVEVSDDLSVDEEEEVTLRCLADGKPKPEITWRRLIPSADGVRARSGSLPLGQVTRSSSGKYECKADNNVLYPAKETIQLTVNYPPEIESSFMSAVIREVRGKSIFVECIASAVPAPNFKWYQGSKEITSKTSERHFRVIQGLNTRNGIASKLHISKVRTSDYGNFTCLAQNRLGSSNYTITLSEKFAPPSRPNPRKYFEIFKSIVQDGGRGSSPSLKHEKGRMLSLLTTLILPCLTILFENFN</sequence>
<evidence type="ECO:0000256" key="1">
    <source>
        <dbReference type="ARBA" id="ARBA00022729"/>
    </source>
</evidence>
<dbReference type="InterPro" id="IPR007110">
    <property type="entry name" value="Ig-like_dom"/>
</dbReference>
<feature type="domain" description="Ig-like" evidence="6">
    <location>
        <begin position="126"/>
        <end position="208"/>
    </location>
</feature>
<dbReference type="InterPro" id="IPR013783">
    <property type="entry name" value="Ig-like_fold"/>
</dbReference>
<evidence type="ECO:0000313" key="7">
    <source>
        <dbReference type="EMBL" id="CAK8677526.1"/>
    </source>
</evidence>
<dbReference type="InterPro" id="IPR013106">
    <property type="entry name" value="Ig_V-set"/>
</dbReference>
<dbReference type="InterPro" id="IPR051170">
    <property type="entry name" value="Neural/epithelial_adhesion"/>
</dbReference>
<evidence type="ECO:0000256" key="3">
    <source>
        <dbReference type="ARBA" id="ARBA00023157"/>
    </source>
</evidence>
<dbReference type="SUPFAM" id="SSF48726">
    <property type="entry name" value="Immunoglobulin"/>
    <property type="match status" value="3"/>
</dbReference>